<sequence>MCDLIKKLFGGGTVEQPSPSNIIPAENIHKIGNPLRLEINLWNINIPWDDSQVGLWYPSIPNSNSMDPIYDEGHNVSYLKPGSKANHIIMCDWLEAEILMGFRNIAVYFVDATLSITHYAFAVGHDAEGRYFRFKGFNNSQPDPYKVRDNQLMCIGFNITY</sequence>
<gene>
    <name evidence="1" type="ORF">MM415B00258_0038</name>
</gene>
<organism evidence="1">
    <name type="scientific">viral metagenome</name>
    <dbReference type="NCBI Taxonomy" id="1070528"/>
    <lineage>
        <taxon>unclassified sequences</taxon>
        <taxon>metagenomes</taxon>
        <taxon>organismal metagenomes</taxon>
    </lineage>
</organism>
<accession>A0A6M3JAL5</accession>
<dbReference type="AlphaFoldDB" id="A0A6M3JAL5"/>
<protein>
    <submittedName>
        <fullName evidence="1">Uncharacterized protein</fullName>
    </submittedName>
</protein>
<reference evidence="1" key="1">
    <citation type="submission" date="2020-03" db="EMBL/GenBank/DDBJ databases">
        <title>The deep terrestrial virosphere.</title>
        <authorList>
            <person name="Holmfeldt K."/>
            <person name="Nilsson E."/>
            <person name="Simone D."/>
            <person name="Lopez-Fernandez M."/>
            <person name="Wu X."/>
            <person name="de Brujin I."/>
            <person name="Lundin D."/>
            <person name="Andersson A."/>
            <person name="Bertilsson S."/>
            <person name="Dopson M."/>
        </authorList>
    </citation>
    <scope>NUCLEOTIDE SEQUENCE</scope>
    <source>
        <strain evidence="1">MM415B00258</strain>
    </source>
</reference>
<name>A0A6M3JAL5_9ZZZZ</name>
<evidence type="ECO:0000313" key="1">
    <source>
        <dbReference type="EMBL" id="QJA67289.1"/>
    </source>
</evidence>
<proteinExistence type="predicted"/>
<dbReference type="EMBL" id="MT141568">
    <property type="protein sequence ID" value="QJA67289.1"/>
    <property type="molecule type" value="Genomic_DNA"/>
</dbReference>